<accession>A0A0C2IHX6</accession>
<keyword evidence="2" id="KW-1185">Reference proteome</keyword>
<protein>
    <submittedName>
        <fullName evidence="1">Uncharacterized protein</fullName>
    </submittedName>
</protein>
<gene>
    <name evidence="1" type="ORF">RF11_08442</name>
</gene>
<evidence type="ECO:0000313" key="2">
    <source>
        <dbReference type="Proteomes" id="UP000031668"/>
    </source>
</evidence>
<proteinExistence type="predicted"/>
<reference evidence="1 2" key="1">
    <citation type="journal article" date="2014" name="Genome Biol. Evol.">
        <title>The genome of the myxosporean Thelohanellus kitauei shows adaptations to nutrient acquisition within its fish host.</title>
        <authorList>
            <person name="Yang Y."/>
            <person name="Xiong J."/>
            <person name="Zhou Z."/>
            <person name="Huo F."/>
            <person name="Miao W."/>
            <person name="Ran C."/>
            <person name="Liu Y."/>
            <person name="Zhang J."/>
            <person name="Feng J."/>
            <person name="Wang M."/>
            <person name="Wang M."/>
            <person name="Wang L."/>
            <person name="Yao B."/>
        </authorList>
    </citation>
    <scope>NUCLEOTIDE SEQUENCE [LARGE SCALE GENOMIC DNA]</scope>
    <source>
        <strain evidence="1">Wuqing</strain>
    </source>
</reference>
<evidence type="ECO:0000313" key="1">
    <source>
        <dbReference type="EMBL" id="KII64954.1"/>
    </source>
</evidence>
<comment type="caution">
    <text evidence="1">The sequence shown here is derived from an EMBL/GenBank/DDBJ whole genome shotgun (WGS) entry which is preliminary data.</text>
</comment>
<dbReference type="EMBL" id="JWZT01004055">
    <property type="protein sequence ID" value="KII64954.1"/>
    <property type="molecule type" value="Genomic_DNA"/>
</dbReference>
<sequence length="105" mass="11840">MLISNLSVPNAFQLLAMLTVCSKRTSNPASDMAIALARGKPEITLRYTLSSGLKLFEFCTQTTLPLAYYSIRVSIGYIRSEDKWIWHKSRILCLSLNKLLIIQTS</sequence>
<dbReference type="Proteomes" id="UP000031668">
    <property type="component" value="Unassembled WGS sequence"/>
</dbReference>
<dbReference type="AlphaFoldDB" id="A0A0C2IHX6"/>
<organism evidence="1 2">
    <name type="scientific">Thelohanellus kitauei</name>
    <name type="common">Myxosporean</name>
    <dbReference type="NCBI Taxonomy" id="669202"/>
    <lineage>
        <taxon>Eukaryota</taxon>
        <taxon>Metazoa</taxon>
        <taxon>Cnidaria</taxon>
        <taxon>Myxozoa</taxon>
        <taxon>Myxosporea</taxon>
        <taxon>Bivalvulida</taxon>
        <taxon>Platysporina</taxon>
        <taxon>Myxobolidae</taxon>
        <taxon>Thelohanellus</taxon>
    </lineage>
</organism>
<name>A0A0C2IHX6_THEKT</name>